<dbReference type="InterPro" id="IPR027417">
    <property type="entry name" value="P-loop_NTPase"/>
</dbReference>
<evidence type="ECO:0000313" key="6">
    <source>
        <dbReference type="EMBL" id="GJJ68614.1"/>
    </source>
</evidence>
<dbReference type="GO" id="GO:0005938">
    <property type="term" value="C:cell cortex"/>
    <property type="evidence" value="ECO:0007669"/>
    <property type="project" value="UniProtKB-ARBA"/>
</dbReference>
<dbReference type="Gene3D" id="3.40.50.300">
    <property type="entry name" value="P-loop containing nucleotide triphosphate hydrolases"/>
    <property type="match status" value="1"/>
</dbReference>
<accession>A0A9P3H239</accession>
<dbReference type="OrthoDB" id="416553at2759"/>
<evidence type="ECO:0000313" key="7">
    <source>
        <dbReference type="Proteomes" id="UP000827284"/>
    </source>
</evidence>
<dbReference type="Pfam" id="PF00735">
    <property type="entry name" value="Septin"/>
    <property type="match status" value="2"/>
</dbReference>
<keyword evidence="7" id="KW-1185">Reference proteome</keyword>
<keyword evidence="1 3" id="KW-0547">Nucleotide-binding</keyword>
<evidence type="ECO:0000256" key="1">
    <source>
        <dbReference type="ARBA" id="ARBA00022741"/>
    </source>
</evidence>
<dbReference type="SUPFAM" id="SSF52540">
    <property type="entry name" value="P-loop containing nucleoside triphosphate hydrolases"/>
    <property type="match status" value="1"/>
</dbReference>
<evidence type="ECO:0000256" key="2">
    <source>
        <dbReference type="ARBA" id="ARBA00023134"/>
    </source>
</evidence>
<evidence type="ECO:0000259" key="5">
    <source>
        <dbReference type="PROSITE" id="PS51719"/>
    </source>
</evidence>
<dbReference type="PIRSF" id="PIRSF006698">
    <property type="entry name" value="Septin"/>
    <property type="match status" value="1"/>
</dbReference>
<comment type="caution">
    <text evidence="6">The sequence shown here is derived from an EMBL/GenBank/DDBJ whole genome shotgun (WGS) entry which is preliminary data.</text>
</comment>
<reference evidence="6" key="1">
    <citation type="submission" date="2021-11" db="EMBL/GenBank/DDBJ databases">
        <authorList>
            <person name="Herlambang A."/>
            <person name="Guo Y."/>
            <person name="Takashima Y."/>
            <person name="Nishizawa T."/>
        </authorList>
    </citation>
    <scope>NUCLEOTIDE SEQUENCE</scope>
    <source>
        <strain evidence="6">E1425</strain>
    </source>
</reference>
<dbReference type="GO" id="GO:0032156">
    <property type="term" value="C:septin cytoskeleton"/>
    <property type="evidence" value="ECO:0007669"/>
    <property type="project" value="UniProtKB-ARBA"/>
</dbReference>
<dbReference type="AlphaFoldDB" id="A0A9P3H239"/>
<evidence type="ECO:0000256" key="4">
    <source>
        <dbReference type="SAM" id="MobiDB-lite"/>
    </source>
</evidence>
<feature type="compositionally biased region" description="Low complexity" evidence="4">
    <location>
        <begin position="57"/>
        <end position="74"/>
    </location>
</feature>
<dbReference type="Proteomes" id="UP000827284">
    <property type="component" value="Unassembled WGS sequence"/>
</dbReference>
<feature type="compositionally biased region" description="Low complexity" evidence="4">
    <location>
        <begin position="403"/>
        <end position="420"/>
    </location>
</feature>
<feature type="region of interest" description="Disordered" evidence="4">
    <location>
        <begin position="246"/>
        <end position="300"/>
    </location>
</feature>
<protein>
    <recommendedName>
        <fullName evidence="5">Septin-type G domain-containing protein</fullName>
    </recommendedName>
</protein>
<feature type="region of interest" description="Disordered" evidence="4">
    <location>
        <begin position="44"/>
        <end position="84"/>
    </location>
</feature>
<dbReference type="EMBL" id="BQFW01000002">
    <property type="protein sequence ID" value="GJJ68614.1"/>
    <property type="molecule type" value="Genomic_DNA"/>
</dbReference>
<evidence type="ECO:0000256" key="3">
    <source>
        <dbReference type="RuleBase" id="RU004560"/>
    </source>
</evidence>
<dbReference type="InterPro" id="IPR030379">
    <property type="entry name" value="G_SEPTIN_dom"/>
</dbReference>
<keyword evidence="2 3" id="KW-0342">GTP-binding</keyword>
<organism evidence="6 7">
    <name type="scientific">Entomortierella parvispora</name>
    <dbReference type="NCBI Taxonomy" id="205924"/>
    <lineage>
        <taxon>Eukaryota</taxon>
        <taxon>Fungi</taxon>
        <taxon>Fungi incertae sedis</taxon>
        <taxon>Mucoromycota</taxon>
        <taxon>Mortierellomycotina</taxon>
        <taxon>Mortierellomycetes</taxon>
        <taxon>Mortierellales</taxon>
        <taxon>Mortierellaceae</taxon>
        <taxon>Entomortierella</taxon>
    </lineage>
</organism>
<feature type="compositionally biased region" description="Acidic residues" evidence="4">
    <location>
        <begin position="269"/>
        <end position="300"/>
    </location>
</feature>
<sequence length="444" mass="49196">MSYSMRRKNLVSELNLMVAGYSGLGKTSFIRTLFGTLKLRSGPGSLKNKASAAQMASGTSTPTTEPTSPSATTSGGLGTKANGTKDSVGYATGELERTLNSFEALFEIEESAEKINLTLVDTPGFLGSDEVVDAHCDEIIAYLEYQFDLTLAEERKVRRNPKATDNQIHACLYFIDHSSTRPGLSAADIRILQRLGTRVNLIPVLSRADTLTRAQTKKLKQAILKDAALHQIQFFQFLSPKLAKKLLQQQGGTEDHEQKKKRNSRPGPGDDEEAEENGEGEEEEEEDDEDEDEDEWDPETLEEKAHLQSLAPFTVIAKEEDVEIKDKQGKPVQGREFPWGVLNCFDSDHCDLSSLRSALLSSHRQELKEITFGYFYEKYRTEKLLARTKSQHLQFQQQQLQSAGSTASLNNNNKTALLKNGGTLTPKESMLSVGSGSIVGPWEE</sequence>
<dbReference type="PANTHER" id="PTHR18884">
    <property type="entry name" value="SEPTIN"/>
    <property type="match status" value="1"/>
</dbReference>
<dbReference type="InterPro" id="IPR016491">
    <property type="entry name" value="Septin"/>
</dbReference>
<feature type="domain" description="Septin-type G" evidence="5">
    <location>
        <begin position="10"/>
        <end position="386"/>
    </location>
</feature>
<dbReference type="GO" id="GO:0005525">
    <property type="term" value="F:GTP binding"/>
    <property type="evidence" value="ECO:0007669"/>
    <property type="project" value="UniProtKB-KW"/>
</dbReference>
<proteinExistence type="inferred from homology"/>
<feature type="region of interest" description="Disordered" evidence="4">
    <location>
        <begin position="403"/>
        <end position="422"/>
    </location>
</feature>
<comment type="similarity">
    <text evidence="3">Belongs to the TRAFAC class TrmE-Era-EngA-EngB-Septin-like GTPase superfamily. Septin GTPase family.</text>
</comment>
<gene>
    <name evidence="6" type="ORF">EMPS_00960</name>
</gene>
<dbReference type="PROSITE" id="PS51719">
    <property type="entry name" value="G_SEPTIN"/>
    <property type="match status" value="1"/>
</dbReference>
<name>A0A9P3H239_9FUNG</name>
<reference evidence="6" key="2">
    <citation type="journal article" date="2022" name="Microbiol. Resour. Announc.">
        <title>Whole-Genome Sequence of Entomortierella parvispora E1425, a Mucoromycotan Fungus Associated with Burkholderiaceae-Related Endosymbiotic Bacteria.</title>
        <authorList>
            <person name="Herlambang A."/>
            <person name="Guo Y."/>
            <person name="Takashima Y."/>
            <person name="Narisawa K."/>
            <person name="Ohta H."/>
            <person name="Nishizawa T."/>
        </authorList>
    </citation>
    <scope>NUCLEOTIDE SEQUENCE</scope>
    <source>
        <strain evidence="6">E1425</strain>
    </source>
</reference>